<proteinExistence type="predicted"/>
<dbReference type="KEGG" id="nai:NECAME_11154"/>
<evidence type="ECO:0000313" key="1">
    <source>
        <dbReference type="EMBL" id="ETN77281.1"/>
    </source>
</evidence>
<organism evidence="1 2">
    <name type="scientific">Necator americanus</name>
    <name type="common">Human hookworm</name>
    <dbReference type="NCBI Taxonomy" id="51031"/>
    <lineage>
        <taxon>Eukaryota</taxon>
        <taxon>Metazoa</taxon>
        <taxon>Ecdysozoa</taxon>
        <taxon>Nematoda</taxon>
        <taxon>Chromadorea</taxon>
        <taxon>Rhabditida</taxon>
        <taxon>Rhabditina</taxon>
        <taxon>Rhabditomorpha</taxon>
        <taxon>Strongyloidea</taxon>
        <taxon>Ancylostomatidae</taxon>
        <taxon>Bunostominae</taxon>
        <taxon>Necator</taxon>
    </lineage>
</organism>
<accession>W2T807</accession>
<dbReference type="AlphaFoldDB" id="W2T807"/>
<dbReference type="Proteomes" id="UP000053676">
    <property type="component" value="Unassembled WGS sequence"/>
</dbReference>
<sequence>MVLAEQRSLQYYLQLGRRTATSSDERCTFKLNMLDGIRTSLVKRQQKEARQPMATEIMIWDEIFMTP</sequence>
<reference evidence="2" key="1">
    <citation type="journal article" date="2014" name="Nat. Genet.">
        <title>Genome of the human hookworm Necator americanus.</title>
        <authorList>
            <person name="Tang Y.T."/>
            <person name="Gao X."/>
            <person name="Rosa B.A."/>
            <person name="Abubucker S."/>
            <person name="Hallsworth-Pepin K."/>
            <person name="Martin J."/>
            <person name="Tyagi R."/>
            <person name="Heizer E."/>
            <person name="Zhang X."/>
            <person name="Bhonagiri-Palsikar V."/>
            <person name="Minx P."/>
            <person name="Warren W.C."/>
            <person name="Wang Q."/>
            <person name="Zhan B."/>
            <person name="Hotez P.J."/>
            <person name="Sternberg P.W."/>
            <person name="Dougall A."/>
            <person name="Gaze S.T."/>
            <person name="Mulvenna J."/>
            <person name="Sotillo J."/>
            <person name="Ranganathan S."/>
            <person name="Rabelo E.M."/>
            <person name="Wilson R.K."/>
            <person name="Felgner P.L."/>
            <person name="Bethony J."/>
            <person name="Hawdon J.M."/>
            <person name="Gasser R.B."/>
            <person name="Loukas A."/>
            <person name="Mitreva M."/>
        </authorList>
    </citation>
    <scope>NUCLEOTIDE SEQUENCE [LARGE SCALE GENOMIC DNA]</scope>
</reference>
<evidence type="ECO:0000313" key="2">
    <source>
        <dbReference type="Proteomes" id="UP000053676"/>
    </source>
</evidence>
<name>W2T807_NECAM</name>
<protein>
    <submittedName>
        <fullName evidence="1">Uncharacterized protein</fullName>
    </submittedName>
</protein>
<keyword evidence="2" id="KW-1185">Reference proteome</keyword>
<gene>
    <name evidence="1" type="ORF">NECAME_11154</name>
</gene>
<dbReference type="EMBL" id="KI660180">
    <property type="protein sequence ID" value="ETN77281.1"/>
    <property type="molecule type" value="Genomic_DNA"/>
</dbReference>